<proteinExistence type="predicted"/>
<feature type="compositionally biased region" description="Low complexity" evidence="1">
    <location>
        <begin position="1"/>
        <end position="16"/>
    </location>
</feature>
<evidence type="ECO:0000313" key="2">
    <source>
        <dbReference type="EMBL" id="MFD0622353.1"/>
    </source>
</evidence>
<feature type="region of interest" description="Disordered" evidence="1">
    <location>
        <begin position="1"/>
        <end position="45"/>
    </location>
</feature>
<sequence length="325" mass="34271">MEPAPVLPDALDQPADAQDDGDMGEHDHDQDDVAGPARPPLSADRAREMTAGLREAMDDVRRSVAVLAARVRDAHAARVWLPLGHSSWASYCDAEFGISRAQAYRLLDVARALAAIHGAVAAGPGLSRTRDTGLVAAGLDYGLSQRALIAVSARSGDVAELITRRLTALAHSGLKALDEPTVRAVVRQAVRDIRTAPTPPPANPPADPTLAALHHVVNDLAASTHAIGELMLEVAPAYLSDTDAAHVLALLCEEIGEPSTTASPPAATQCPATAAPCTAPSCEPQRVPGARRRWIPFKTKLPIRALDGQTKPFPSDSRGLFVTER</sequence>
<reference evidence="3" key="1">
    <citation type="journal article" date="2019" name="Int. J. Syst. Evol. Microbiol.">
        <title>The Global Catalogue of Microorganisms (GCM) 10K type strain sequencing project: providing services to taxonomists for standard genome sequencing and annotation.</title>
        <authorList>
            <consortium name="The Broad Institute Genomics Platform"/>
            <consortium name="The Broad Institute Genome Sequencing Center for Infectious Disease"/>
            <person name="Wu L."/>
            <person name="Ma J."/>
        </authorList>
    </citation>
    <scope>NUCLEOTIDE SEQUENCE [LARGE SCALE GENOMIC DNA]</scope>
    <source>
        <strain evidence="3">JCM 12607</strain>
    </source>
</reference>
<comment type="caution">
    <text evidence="2">The sequence shown here is derived from an EMBL/GenBank/DDBJ whole genome shotgun (WGS) entry which is preliminary data.</text>
</comment>
<name>A0ABW2WMI1_9ACTN</name>
<evidence type="ECO:0000256" key="1">
    <source>
        <dbReference type="SAM" id="MobiDB-lite"/>
    </source>
</evidence>
<evidence type="ECO:0008006" key="4">
    <source>
        <dbReference type="Google" id="ProtNLM"/>
    </source>
</evidence>
<dbReference type="EMBL" id="JBHTGL010000005">
    <property type="protein sequence ID" value="MFD0622353.1"/>
    <property type="molecule type" value="Genomic_DNA"/>
</dbReference>
<protein>
    <recommendedName>
        <fullName evidence="4">DUF222 domain-containing protein</fullName>
    </recommendedName>
</protein>
<organism evidence="2 3">
    <name type="scientific">Streptomyces sanglieri</name>
    <dbReference type="NCBI Taxonomy" id="193460"/>
    <lineage>
        <taxon>Bacteria</taxon>
        <taxon>Bacillati</taxon>
        <taxon>Actinomycetota</taxon>
        <taxon>Actinomycetes</taxon>
        <taxon>Kitasatosporales</taxon>
        <taxon>Streptomycetaceae</taxon>
        <taxon>Streptomyces</taxon>
    </lineage>
</organism>
<feature type="region of interest" description="Disordered" evidence="1">
    <location>
        <begin position="306"/>
        <end position="325"/>
    </location>
</feature>
<dbReference type="Proteomes" id="UP001596915">
    <property type="component" value="Unassembled WGS sequence"/>
</dbReference>
<accession>A0ABW2WMI1</accession>
<gene>
    <name evidence="2" type="ORF">ACFQ2K_05430</name>
</gene>
<evidence type="ECO:0000313" key="3">
    <source>
        <dbReference type="Proteomes" id="UP001596915"/>
    </source>
</evidence>
<keyword evidence="3" id="KW-1185">Reference proteome</keyword>